<name>A0A3B0W5M4_9ZZZZ</name>
<dbReference type="AlphaFoldDB" id="A0A3B0W5M4"/>
<organism evidence="1">
    <name type="scientific">hydrothermal vent metagenome</name>
    <dbReference type="NCBI Taxonomy" id="652676"/>
    <lineage>
        <taxon>unclassified sequences</taxon>
        <taxon>metagenomes</taxon>
        <taxon>ecological metagenomes</taxon>
    </lineage>
</organism>
<evidence type="ECO:0000313" key="1">
    <source>
        <dbReference type="EMBL" id="VAW51205.1"/>
    </source>
</evidence>
<sequence length="79" mass="8894">MNSKINQNEINVGVDTGKYQLDIFFTVNNDKEGIKEALNKIKKHNPSRIVIKAAGRLGMSSYLLAQKPIFYLLLPVQCT</sequence>
<protein>
    <submittedName>
        <fullName evidence="1">Mobile element protein</fullName>
    </submittedName>
</protein>
<reference evidence="1" key="1">
    <citation type="submission" date="2018-06" db="EMBL/GenBank/DDBJ databases">
        <authorList>
            <person name="Zhirakovskaya E."/>
        </authorList>
    </citation>
    <scope>NUCLEOTIDE SEQUENCE</scope>
</reference>
<dbReference type="EMBL" id="UOFE01000014">
    <property type="protein sequence ID" value="VAW51205.1"/>
    <property type="molecule type" value="Genomic_DNA"/>
</dbReference>
<proteinExistence type="predicted"/>
<accession>A0A3B0W5M4</accession>
<gene>
    <name evidence="1" type="ORF">MNBD_GAMMA05-1059</name>
</gene>